<feature type="compositionally biased region" description="Gly residues" evidence="2">
    <location>
        <begin position="25"/>
        <end position="36"/>
    </location>
</feature>
<feature type="region of interest" description="Disordered" evidence="2">
    <location>
        <begin position="221"/>
        <end position="335"/>
    </location>
</feature>
<proteinExistence type="predicted"/>
<keyword evidence="1" id="KW-0862">Zinc</keyword>
<dbReference type="SMART" id="SM00356">
    <property type="entry name" value="ZnF_C3H1"/>
    <property type="match status" value="2"/>
</dbReference>
<dbReference type="KEGG" id="fcy:FRACYDRAFT_232873"/>
<dbReference type="Gene3D" id="4.10.1000.10">
    <property type="entry name" value="Zinc finger, CCCH-type"/>
    <property type="match status" value="1"/>
</dbReference>
<feature type="compositionally biased region" description="Basic and acidic residues" evidence="2">
    <location>
        <begin position="238"/>
        <end position="284"/>
    </location>
</feature>
<feature type="domain" description="C3H1-type" evidence="3">
    <location>
        <begin position="375"/>
        <end position="403"/>
    </location>
</feature>
<keyword evidence="1" id="KW-0479">Metal-binding</keyword>
<name>A0A1E7FX56_9STRA</name>
<dbReference type="Pfam" id="PF00642">
    <property type="entry name" value="zf-CCCH"/>
    <property type="match status" value="1"/>
</dbReference>
<accession>A0A1E7FX56</accession>
<evidence type="ECO:0000313" key="4">
    <source>
        <dbReference type="EMBL" id="OEU22715.1"/>
    </source>
</evidence>
<reference evidence="4 5" key="1">
    <citation type="submission" date="2016-09" db="EMBL/GenBank/DDBJ databases">
        <title>Extensive genetic diversity and differential bi-allelic expression allows diatom success in the polar Southern Ocean.</title>
        <authorList>
            <consortium name="DOE Joint Genome Institute"/>
            <person name="Mock T."/>
            <person name="Otillar R.P."/>
            <person name="Strauss J."/>
            <person name="Dupont C."/>
            <person name="Frickenhaus S."/>
            <person name="Maumus F."/>
            <person name="Mcmullan M."/>
            <person name="Sanges R."/>
            <person name="Schmutz J."/>
            <person name="Toseland A."/>
            <person name="Valas R."/>
            <person name="Veluchamy A."/>
            <person name="Ward B.J."/>
            <person name="Allen A."/>
            <person name="Barry K."/>
            <person name="Falciatore A."/>
            <person name="Ferrante M."/>
            <person name="Fortunato A.E."/>
            <person name="Gloeckner G."/>
            <person name="Gruber A."/>
            <person name="Hipkin R."/>
            <person name="Janech M."/>
            <person name="Kroth P."/>
            <person name="Leese F."/>
            <person name="Lindquist E."/>
            <person name="Lyon B.R."/>
            <person name="Martin J."/>
            <person name="Mayer C."/>
            <person name="Parker M."/>
            <person name="Quesneville H."/>
            <person name="Raymond J."/>
            <person name="Uhlig C."/>
            <person name="Valentin K.U."/>
            <person name="Worden A.Z."/>
            <person name="Armbrust E.V."/>
            <person name="Bowler C."/>
            <person name="Green B."/>
            <person name="Moulton V."/>
            <person name="Van Oosterhout C."/>
            <person name="Grigoriev I."/>
        </authorList>
    </citation>
    <scope>NUCLEOTIDE SEQUENCE [LARGE SCALE GENOMIC DNA]</scope>
    <source>
        <strain evidence="4 5">CCMP1102</strain>
    </source>
</reference>
<gene>
    <name evidence="4" type="ORF">FRACYDRAFT_232873</name>
</gene>
<dbReference type="InParanoid" id="A0A1E7FX56"/>
<sequence>MPFLGYSGRGRSQRGGRRGGRGGRGRGGCGHGLGGGAFRATKKHRWVRPITREINIVVNDDHDDVRKPKTALKNIGNNSTITATTGIEISGSSSSNNTEDLTASKYVIMKKNGHNQLILSSKTRSVAVAASTTARLSDEFQPITSHTLTREGNHKLISTSNKNKTKPTIVPKRKQPIKHSNNSYPESFRYQKSNTGGGGGVKYNANLESSSTSYCPVAKRVKLPPSSTNTDGNIGNEKNSKDPSDMEKIKDLDELKSQPDDNKDTVRPKRTRKLTDFAYRETSRVRQRAAVTTSHNLHWSKKKNESSNTSDVTCSTGSNNSKAANKQSTTNNKRKNMGLVRIQPNEENTPICSTFLRGIQCQNQYCRKRHDAPKEYAVPICSFFQRHGQCMKGESCVFRHIRNPICSYCQKRHDPSKEFCSYFTKI</sequence>
<feature type="zinc finger region" description="C3H1-type" evidence="1">
    <location>
        <begin position="346"/>
        <end position="373"/>
    </location>
</feature>
<dbReference type="InterPro" id="IPR000571">
    <property type="entry name" value="Znf_CCCH"/>
</dbReference>
<evidence type="ECO:0000259" key="3">
    <source>
        <dbReference type="PROSITE" id="PS50103"/>
    </source>
</evidence>
<evidence type="ECO:0000256" key="1">
    <source>
        <dbReference type="PROSITE-ProRule" id="PRU00723"/>
    </source>
</evidence>
<evidence type="ECO:0000256" key="2">
    <source>
        <dbReference type="SAM" id="MobiDB-lite"/>
    </source>
</evidence>
<feature type="region of interest" description="Disordered" evidence="2">
    <location>
        <begin position="1"/>
        <end position="36"/>
    </location>
</feature>
<feature type="domain" description="C3H1-type" evidence="3">
    <location>
        <begin position="346"/>
        <end position="373"/>
    </location>
</feature>
<feature type="region of interest" description="Disordered" evidence="2">
    <location>
        <begin position="150"/>
        <end position="204"/>
    </location>
</feature>
<dbReference type="OrthoDB" id="49074at2759"/>
<feature type="compositionally biased region" description="Polar residues" evidence="2">
    <location>
        <begin position="225"/>
        <end position="237"/>
    </location>
</feature>
<feature type="compositionally biased region" description="Polar residues" evidence="2">
    <location>
        <begin position="178"/>
        <end position="194"/>
    </location>
</feature>
<keyword evidence="5" id="KW-1185">Reference proteome</keyword>
<keyword evidence="1" id="KW-0863">Zinc-finger</keyword>
<dbReference type="EMBL" id="KV784353">
    <property type="protein sequence ID" value="OEU22715.1"/>
    <property type="molecule type" value="Genomic_DNA"/>
</dbReference>
<feature type="compositionally biased region" description="Polar residues" evidence="2">
    <location>
        <begin position="306"/>
        <end position="331"/>
    </location>
</feature>
<feature type="compositionally biased region" description="Basic residues" evidence="2">
    <location>
        <begin position="11"/>
        <end position="24"/>
    </location>
</feature>
<dbReference type="AlphaFoldDB" id="A0A1E7FX56"/>
<dbReference type="Proteomes" id="UP000095751">
    <property type="component" value="Unassembled WGS sequence"/>
</dbReference>
<feature type="zinc finger region" description="C3H1-type" evidence="1">
    <location>
        <begin position="375"/>
        <end position="403"/>
    </location>
</feature>
<evidence type="ECO:0000313" key="5">
    <source>
        <dbReference type="Proteomes" id="UP000095751"/>
    </source>
</evidence>
<dbReference type="GO" id="GO:0008270">
    <property type="term" value="F:zinc ion binding"/>
    <property type="evidence" value="ECO:0007669"/>
    <property type="project" value="UniProtKB-KW"/>
</dbReference>
<protein>
    <recommendedName>
        <fullName evidence="3">C3H1-type domain-containing protein</fullName>
    </recommendedName>
</protein>
<organism evidence="4 5">
    <name type="scientific">Fragilariopsis cylindrus CCMP1102</name>
    <dbReference type="NCBI Taxonomy" id="635003"/>
    <lineage>
        <taxon>Eukaryota</taxon>
        <taxon>Sar</taxon>
        <taxon>Stramenopiles</taxon>
        <taxon>Ochrophyta</taxon>
        <taxon>Bacillariophyta</taxon>
        <taxon>Bacillariophyceae</taxon>
        <taxon>Bacillariophycidae</taxon>
        <taxon>Bacillariales</taxon>
        <taxon>Bacillariaceae</taxon>
        <taxon>Fragilariopsis</taxon>
    </lineage>
</organism>
<dbReference type="PROSITE" id="PS50103">
    <property type="entry name" value="ZF_C3H1"/>
    <property type="match status" value="2"/>
</dbReference>